<feature type="non-terminal residue" evidence="1">
    <location>
        <position position="99"/>
    </location>
</feature>
<dbReference type="Proteomes" id="UP001627284">
    <property type="component" value="Unassembled WGS sequence"/>
</dbReference>
<gene>
    <name evidence="1" type="ORF">AABB24_005501</name>
</gene>
<reference evidence="1 2" key="1">
    <citation type="submission" date="2024-05" db="EMBL/GenBank/DDBJ databases">
        <title>De novo assembly of an allotetraploid wild potato.</title>
        <authorList>
            <person name="Hosaka A.J."/>
        </authorList>
    </citation>
    <scope>NUCLEOTIDE SEQUENCE [LARGE SCALE GENOMIC DNA]</scope>
    <source>
        <tissue evidence="1">Young leaves</tissue>
    </source>
</reference>
<evidence type="ECO:0000313" key="2">
    <source>
        <dbReference type="Proteomes" id="UP001627284"/>
    </source>
</evidence>
<protein>
    <submittedName>
        <fullName evidence="1">Uncharacterized protein</fullName>
    </submittedName>
</protein>
<comment type="caution">
    <text evidence="1">The sequence shown here is derived from an EMBL/GenBank/DDBJ whole genome shotgun (WGS) entry which is preliminary data.</text>
</comment>
<accession>A0ABD2UY97</accession>
<name>A0ABD2UY97_9SOLN</name>
<organism evidence="1 2">
    <name type="scientific">Solanum stoloniferum</name>
    <dbReference type="NCBI Taxonomy" id="62892"/>
    <lineage>
        <taxon>Eukaryota</taxon>
        <taxon>Viridiplantae</taxon>
        <taxon>Streptophyta</taxon>
        <taxon>Embryophyta</taxon>
        <taxon>Tracheophyta</taxon>
        <taxon>Spermatophyta</taxon>
        <taxon>Magnoliopsida</taxon>
        <taxon>eudicotyledons</taxon>
        <taxon>Gunneridae</taxon>
        <taxon>Pentapetalae</taxon>
        <taxon>asterids</taxon>
        <taxon>lamiids</taxon>
        <taxon>Solanales</taxon>
        <taxon>Solanaceae</taxon>
        <taxon>Solanoideae</taxon>
        <taxon>Solaneae</taxon>
        <taxon>Solanum</taxon>
    </lineage>
</organism>
<evidence type="ECO:0000313" key="1">
    <source>
        <dbReference type="EMBL" id="KAL3373553.1"/>
    </source>
</evidence>
<dbReference type="AlphaFoldDB" id="A0ABD2UY97"/>
<sequence>MKVSKSIKSKWIVLSNDHIVNLLLGCLALETIELSCFKGFSRMELRSSKLKRLNSISYNNDEEIDHSLEIVAPYLHHLETSGSLHGLKCRLVDISSMVN</sequence>
<keyword evidence="2" id="KW-1185">Reference proteome</keyword>
<dbReference type="EMBL" id="JBJKTR010000003">
    <property type="protein sequence ID" value="KAL3373553.1"/>
    <property type="molecule type" value="Genomic_DNA"/>
</dbReference>
<proteinExistence type="predicted"/>